<keyword evidence="3" id="KW-1185">Reference proteome</keyword>
<organism evidence="2 3">
    <name type="scientific">Synchytrium endobioticum</name>
    <dbReference type="NCBI Taxonomy" id="286115"/>
    <lineage>
        <taxon>Eukaryota</taxon>
        <taxon>Fungi</taxon>
        <taxon>Fungi incertae sedis</taxon>
        <taxon>Chytridiomycota</taxon>
        <taxon>Chytridiomycota incertae sedis</taxon>
        <taxon>Chytridiomycetes</taxon>
        <taxon>Synchytriales</taxon>
        <taxon>Synchytriaceae</taxon>
        <taxon>Synchytrium</taxon>
    </lineage>
</organism>
<comment type="caution">
    <text evidence="2">The sequence shown here is derived from an EMBL/GenBank/DDBJ whole genome shotgun (WGS) entry which is preliminary data.</text>
</comment>
<feature type="region of interest" description="Disordered" evidence="1">
    <location>
        <begin position="480"/>
        <end position="499"/>
    </location>
</feature>
<protein>
    <submittedName>
        <fullName evidence="2">Uncharacterized protein</fullName>
    </submittedName>
</protein>
<evidence type="ECO:0000313" key="2">
    <source>
        <dbReference type="EMBL" id="TPX38921.1"/>
    </source>
</evidence>
<feature type="compositionally biased region" description="Basic residues" evidence="1">
    <location>
        <begin position="68"/>
        <end position="77"/>
    </location>
</feature>
<proteinExistence type="predicted"/>
<evidence type="ECO:0000313" key="3">
    <source>
        <dbReference type="Proteomes" id="UP000317494"/>
    </source>
</evidence>
<accession>A0A507CHD5</accession>
<dbReference type="EMBL" id="QEAN01000376">
    <property type="protein sequence ID" value="TPX38921.1"/>
    <property type="molecule type" value="Genomic_DNA"/>
</dbReference>
<sequence length="680" mass="73546">MALNEEEDPTRPPLHVDDDDAAAASAGVVVAAGGGGGRGRGAAAAAAAARDAGQLDVVLPLILTASQRRPRGQKRPKYPLAHLPSSARRANTDTSCMDSTPRRDVTPTPLQAAYAAVPLYPWCANVLPSVNTHPSMTMDTLVNIAPHLNIMGTMHTTLLHTKTSRQSLAFPSLRIPFITILLLLLLGNDSHCVQPPSLMPPPDLTNFASVSVVSFVQNGERHALMPTSQEALHRILEIAITAGDTVHIGRFPNTQYPNSNEFWFEYKKTLDATASSPITEQLRYTYKRVPLDTANRHVLFGTVQDGPEGTSILGSVKPGTFPAIYLENYKVYLPFSLVSIEDDAVTVADRWNDIISVDKDVLNLHFLQGTNKIMAEEAKMAFQVIEETASSIKLKPGNDLILKNPTLRKPPRGGRAVKVYISAAGARVVNAARKFKEGMNIMHAADTSGVGISQAPPSHAIPVVSKTVGTKEIASILKISPPRTNPEPVPRTKPQKEESFAPEPEIIPVVEPKKKVTFAENLEYVTEPEPVSLTKPRHTLKELFKMEDRETQALKRQIAIARIQGYGKAIHNSFQRGSRVIMVSVSAVGTKLLTTAQNIKRLVSSVDATSRSLGVGAQGPVREAVVADVSLEIAESTTSDAAPDAGLKNPKPKGIVIAPPDPRQMFTTKTRSKNIRIAPV</sequence>
<feature type="region of interest" description="Disordered" evidence="1">
    <location>
        <begin position="68"/>
        <end position="104"/>
    </location>
</feature>
<dbReference type="AlphaFoldDB" id="A0A507CHD5"/>
<reference evidence="2 3" key="1">
    <citation type="journal article" date="2019" name="Sci. Rep.">
        <title>Comparative genomics of chytrid fungi reveal insights into the obligate biotrophic and pathogenic lifestyle of Synchytrium endobioticum.</title>
        <authorList>
            <person name="van de Vossenberg B.T.L.H."/>
            <person name="Warris S."/>
            <person name="Nguyen H.D.T."/>
            <person name="van Gent-Pelzer M.P.E."/>
            <person name="Joly D.L."/>
            <person name="van de Geest H.C."/>
            <person name="Bonants P.J.M."/>
            <person name="Smith D.S."/>
            <person name="Levesque C.A."/>
            <person name="van der Lee T.A.J."/>
        </authorList>
    </citation>
    <scope>NUCLEOTIDE SEQUENCE [LARGE SCALE GENOMIC DNA]</scope>
    <source>
        <strain evidence="2 3">MB42</strain>
    </source>
</reference>
<evidence type="ECO:0000256" key="1">
    <source>
        <dbReference type="SAM" id="MobiDB-lite"/>
    </source>
</evidence>
<feature type="compositionally biased region" description="Polar residues" evidence="1">
    <location>
        <begin position="88"/>
        <end position="98"/>
    </location>
</feature>
<feature type="region of interest" description="Disordered" evidence="1">
    <location>
        <begin position="1"/>
        <end position="21"/>
    </location>
</feature>
<dbReference type="Proteomes" id="UP000317494">
    <property type="component" value="Unassembled WGS sequence"/>
</dbReference>
<dbReference type="VEuPathDB" id="FungiDB:SeMB42_g06548"/>
<gene>
    <name evidence="2" type="ORF">SeMB42_g06548</name>
</gene>
<name>A0A507CHD5_9FUNG</name>